<name>A0A917K4C8_9BACL</name>
<dbReference type="Pfam" id="PF00392">
    <property type="entry name" value="GntR"/>
    <property type="match status" value="1"/>
</dbReference>
<dbReference type="PROSITE" id="PS50949">
    <property type="entry name" value="HTH_GNTR"/>
    <property type="match status" value="1"/>
</dbReference>
<dbReference type="Pfam" id="PF07729">
    <property type="entry name" value="FCD"/>
    <property type="match status" value="1"/>
</dbReference>
<dbReference type="PRINTS" id="PR00035">
    <property type="entry name" value="HTHGNTR"/>
</dbReference>
<dbReference type="InterPro" id="IPR036390">
    <property type="entry name" value="WH_DNA-bd_sf"/>
</dbReference>
<dbReference type="EMBL" id="BMOY01000005">
    <property type="protein sequence ID" value="GGI98445.1"/>
    <property type="molecule type" value="Genomic_DNA"/>
</dbReference>
<dbReference type="PANTHER" id="PTHR43537:SF51">
    <property type="entry name" value="HTH-TYPE TRANSCRIPTIONAL REGULATOR LGOR-RELATED"/>
    <property type="match status" value="1"/>
</dbReference>
<gene>
    <name evidence="5" type="ORF">GCM10010885_04990</name>
</gene>
<dbReference type="InterPro" id="IPR008920">
    <property type="entry name" value="TF_FadR/GntR_C"/>
</dbReference>
<dbReference type="SUPFAM" id="SSF48008">
    <property type="entry name" value="GntR ligand-binding domain-like"/>
    <property type="match status" value="1"/>
</dbReference>
<evidence type="ECO:0000313" key="6">
    <source>
        <dbReference type="Proteomes" id="UP000637695"/>
    </source>
</evidence>
<dbReference type="RefSeq" id="WP_229776287.1">
    <property type="nucleotide sequence ID" value="NZ_BMOY01000005.1"/>
</dbReference>
<evidence type="ECO:0000256" key="1">
    <source>
        <dbReference type="ARBA" id="ARBA00023015"/>
    </source>
</evidence>
<keyword evidence="2" id="KW-0238">DNA-binding</keyword>
<keyword evidence="3" id="KW-0804">Transcription</keyword>
<evidence type="ECO:0000256" key="2">
    <source>
        <dbReference type="ARBA" id="ARBA00023125"/>
    </source>
</evidence>
<evidence type="ECO:0000259" key="4">
    <source>
        <dbReference type="PROSITE" id="PS50949"/>
    </source>
</evidence>
<dbReference type="SUPFAM" id="SSF46785">
    <property type="entry name" value="Winged helix' DNA-binding domain"/>
    <property type="match status" value="1"/>
</dbReference>
<dbReference type="Gene3D" id="1.20.120.530">
    <property type="entry name" value="GntR ligand-binding domain-like"/>
    <property type="match status" value="1"/>
</dbReference>
<protein>
    <submittedName>
        <fullName evidence="5">GntR family transcriptional regulator</fullName>
    </submittedName>
</protein>
<evidence type="ECO:0000256" key="3">
    <source>
        <dbReference type="ARBA" id="ARBA00023163"/>
    </source>
</evidence>
<evidence type="ECO:0000313" key="5">
    <source>
        <dbReference type="EMBL" id="GGI98445.1"/>
    </source>
</evidence>
<feature type="domain" description="HTH gntR-type" evidence="4">
    <location>
        <begin position="1"/>
        <end position="68"/>
    </location>
</feature>
<proteinExistence type="predicted"/>
<reference evidence="5" key="1">
    <citation type="journal article" date="2014" name="Int. J. Syst. Evol. Microbiol.">
        <title>Complete genome sequence of Corynebacterium casei LMG S-19264T (=DSM 44701T), isolated from a smear-ripened cheese.</title>
        <authorList>
            <consortium name="US DOE Joint Genome Institute (JGI-PGF)"/>
            <person name="Walter F."/>
            <person name="Albersmeier A."/>
            <person name="Kalinowski J."/>
            <person name="Ruckert C."/>
        </authorList>
    </citation>
    <scope>NUCLEOTIDE SEQUENCE</scope>
    <source>
        <strain evidence="5">JCM 18487</strain>
    </source>
</reference>
<keyword evidence="6" id="KW-1185">Reference proteome</keyword>
<organism evidence="5 6">
    <name type="scientific">Alicyclobacillus cellulosilyticus</name>
    <dbReference type="NCBI Taxonomy" id="1003997"/>
    <lineage>
        <taxon>Bacteria</taxon>
        <taxon>Bacillati</taxon>
        <taxon>Bacillota</taxon>
        <taxon>Bacilli</taxon>
        <taxon>Bacillales</taxon>
        <taxon>Alicyclobacillaceae</taxon>
        <taxon>Alicyclobacillus</taxon>
    </lineage>
</organism>
<sequence length="223" mass="25860">MSLAEKAYDFIRELIISLQLLPGQMIYEPELAERLQMSRTPVREAIKLLHREGLVEVLPQRGLRVAKISETKVEETRFVRESLEVSAFRLVARRWDRNHPVCQMVESEIAEILRRQAAAVEAGDEALFLRLDEDFHNQFLQFAENQTLIQIIAEMRSHLNRVRYLTLKALGKSQPVLDDHHRIFAAVISGDEARTEQVLREHLGKLGAELPLLKRQFPDYFLP</sequence>
<dbReference type="Gene3D" id="1.10.10.10">
    <property type="entry name" value="Winged helix-like DNA-binding domain superfamily/Winged helix DNA-binding domain"/>
    <property type="match status" value="1"/>
</dbReference>
<dbReference type="PANTHER" id="PTHR43537">
    <property type="entry name" value="TRANSCRIPTIONAL REGULATOR, GNTR FAMILY"/>
    <property type="match status" value="1"/>
</dbReference>
<dbReference type="InterPro" id="IPR036388">
    <property type="entry name" value="WH-like_DNA-bd_sf"/>
</dbReference>
<accession>A0A917K4C8</accession>
<dbReference type="SMART" id="SM00345">
    <property type="entry name" value="HTH_GNTR"/>
    <property type="match status" value="1"/>
</dbReference>
<dbReference type="GO" id="GO:0003677">
    <property type="term" value="F:DNA binding"/>
    <property type="evidence" value="ECO:0007669"/>
    <property type="project" value="UniProtKB-KW"/>
</dbReference>
<dbReference type="Proteomes" id="UP000637695">
    <property type="component" value="Unassembled WGS sequence"/>
</dbReference>
<keyword evidence="1" id="KW-0805">Transcription regulation</keyword>
<dbReference type="SMART" id="SM00895">
    <property type="entry name" value="FCD"/>
    <property type="match status" value="1"/>
</dbReference>
<dbReference type="CDD" id="cd07377">
    <property type="entry name" value="WHTH_GntR"/>
    <property type="match status" value="1"/>
</dbReference>
<comment type="caution">
    <text evidence="5">The sequence shown here is derived from an EMBL/GenBank/DDBJ whole genome shotgun (WGS) entry which is preliminary data.</text>
</comment>
<dbReference type="InterPro" id="IPR000524">
    <property type="entry name" value="Tscrpt_reg_HTH_GntR"/>
</dbReference>
<dbReference type="AlphaFoldDB" id="A0A917K4C8"/>
<dbReference type="InterPro" id="IPR011711">
    <property type="entry name" value="GntR_C"/>
</dbReference>
<dbReference type="GO" id="GO:0003700">
    <property type="term" value="F:DNA-binding transcription factor activity"/>
    <property type="evidence" value="ECO:0007669"/>
    <property type="project" value="InterPro"/>
</dbReference>
<reference evidence="5" key="2">
    <citation type="submission" date="2020-09" db="EMBL/GenBank/DDBJ databases">
        <authorList>
            <person name="Sun Q."/>
            <person name="Ohkuma M."/>
        </authorList>
    </citation>
    <scope>NUCLEOTIDE SEQUENCE</scope>
    <source>
        <strain evidence="5">JCM 18487</strain>
    </source>
</reference>